<reference evidence="2 3" key="1">
    <citation type="submission" date="2020-08" db="EMBL/GenBank/DDBJ databases">
        <title>The Agave Microbiome: Exploring the role of microbial communities in plant adaptations to desert environments.</title>
        <authorList>
            <person name="Partida-Martinez L.P."/>
        </authorList>
    </citation>
    <scope>NUCLEOTIDE SEQUENCE [LARGE SCALE GENOMIC DNA]</scope>
    <source>
        <strain evidence="2 3">AT3.2</strain>
    </source>
</reference>
<accession>A0A7W9X4G2</accession>
<feature type="domain" description="Immunity protein 52" evidence="1">
    <location>
        <begin position="121"/>
        <end position="327"/>
    </location>
</feature>
<dbReference type="EMBL" id="JACHBX010000006">
    <property type="protein sequence ID" value="MBB6136329.1"/>
    <property type="molecule type" value="Genomic_DNA"/>
</dbReference>
<evidence type="ECO:0000313" key="3">
    <source>
        <dbReference type="Proteomes" id="UP000540787"/>
    </source>
</evidence>
<dbReference type="Pfam" id="PF15579">
    <property type="entry name" value="Imm52"/>
    <property type="match status" value="1"/>
</dbReference>
<evidence type="ECO:0000313" key="2">
    <source>
        <dbReference type="EMBL" id="MBB6136329.1"/>
    </source>
</evidence>
<comment type="caution">
    <text evidence="2">The sequence shown here is derived from an EMBL/GenBank/DDBJ whole genome shotgun (WGS) entry which is preliminary data.</text>
</comment>
<sequence>MRRNIHDLSLRAFGFDPRGKFLPALIVNGAEKCTAVGNQHLGRRGPPQTSLKSIWRCLTAASRPAALVLYGAEQLSVFLQDICNCKIPNENGLSTMKHAYEISMSLRHVEDLSVSVLVEELRRLTVDLGTLSPTLNEWLLVGETKEAALLYEAFKEDKVTTAALAVLDVRLKNQIDPRIVAIWNGHEGHAGASLRVMARPAPHLSIVNFVGRPESFSDDWQKVANVIATGAKIWSPLYGAVESNGYSDIKVFKDRPGVGWMLYLPRVLTVQQIPEARSFVPVMGKDAKGNNRQVGTIVVSVTDEPFLDKNPEHVKIANAIEIRMVDQDLLPRFTDL</sequence>
<name>A0A7W9X4G2_9BURK</name>
<dbReference type="AlphaFoldDB" id="A0A7W9X4G2"/>
<dbReference type="InterPro" id="IPR028969">
    <property type="entry name" value="Imm52"/>
</dbReference>
<keyword evidence="3" id="KW-1185">Reference proteome</keyword>
<dbReference type="Proteomes" id="UP000540787">
    <property type="component" value="Unassembled WGS sequence"/>
</dbReference>
<organism evidence="2 3">
    <name type="scientific">Massilia aurea</name>
    <dbReference type="NCBI Taxonomy" id="373040"/>
    <lineage>
        <taxon>Bacteria</taxon>
        <taxon>Pseudomonadati</taxon>
        <taxon>Pseudomonadota</taxon>
        <taxon>Betaproteobacteria</taxon>
        <taxon>Burkholderiales</taxon>
        <taxon>Oxalobacteraceae</taxon>
        <taxon>Telluria group</taxon>
        <taxon>Massilia</taxon>
    </lineage>
</organism>
<proteinExistence type="predicted"/>
<protein>
    <recommendedName>
        <fullName evidence="1">Immunity protein 52 domain-containing protein</fullName>
    </recommendedName>
</protein>
<gene>
    <name evidence="2" type="ORF">HD842_004507</name>
</gene>
<dbReference type="RefSeq" id="WP_370660876.1">
    <property type="nucleotide sequence ID" value="NZ_JACHBX010000006.1"/>
</dbReference>
<evidence type="ECO:0000259" key="1">
    <source>
        <dbReference type="Pfam" id="PF15579"/>
    </source>
</evidence>